<proteinExistence type="predicted"/>
<protein>
    <submittedName>
        <fullName evidence="3">Retrovirus-related Pol polyprotein from transposon</fullName>
    </submittedName>
</protein>
<dbReference type="EMBL" id="LSSM01007094">
    <property type="protein sequence ID" value="OMJ09329.1"/>
    <property type="molecule type" value="Genomic_DNA"/>
</dbReference>
<dbReference type="InterPro" id="IPR050951">
    <property type="entry name" value="Retrovirus_Pol_polyprotein"/>
</dbReference>
<organism evidence="3 4">
    <name type="scientific">Smittium culicis</name>
    <dbReference type="NCBI Taxonomy" id="133412"/>
    <lineage>
        <taxon>Eukaryota</taxon>
        <taxon>Fungi</taxon>
        <taxon>Fungi incertae sedis</taxon>
        <taxon>Zoopagomycota</taxon>
        <taxon>Kickxellomycotina</taxon>
        <taxon>Harpellomycetes</taxon>
        <taxon>Harpellales</taxon>
        <taxon>Legeriomycetaceae</taxon>
        <taxon>Smittium</taxon>
    </lineage>
</organism>
<dbReference type="PANTHER" id="PTHR37984:SF5">
    <property type="entry name" value="PROTEIN NYNRIN-LIKE"/>
    <property type="match status" value="1"/>
</dbReference>
<dbReference type="Gene3D" id="3.30.70.270">
    <property type="match status" value="2"/>
</dbReference>
<dbReference type="InterPro" id="IPR012337">
    <property type="entry name" value="RNaseH-like_sf"/>
</dbReference>
<dbReference type="GO" id="GO:0003824">
    <property type="term" value="F:catalytic activity"/>
    <property type="evidence" value="ECO:0007669"/>
    <property type="project" value="UniProtKB-KW"/>
</dbReference>
<dbReference type="AlphaFoldDB" id="A0A1R1X3Y4"/>
<dbReference type="InterPro" id="IPR001584">
    <property type="entry name" value="Integrase_cat-core"/>
</dbReference>
<dbReference type="Proteomes" id="UP000187429">
    <property type="component" value="Unassembled WGS sequence"/>
</dbReference>
<dbReference type="SUPFAM" id="SSF53098">
    <property type="entry name" value="Ribonuclease H-like"/>
    <property type="match status" value="1"/>
</dbReference>
<evidence type="ECO:0000259" key="2">
    <source>
        <dbReference type="PROSITE" id="PS50994"/>
    </source>
</evidence>
<evidence type="ECO:0000313" key="3">
    <source>
        <dbReference type="EMBL" id="OMJ09329.1"/>
    </source>
</evidence>
<dbReference type="FunFam" id="3.30.70.270:FF:000020">
    <property type="entry name" value="Transposon Tf2-6 polyprotein-like Protein"/>
    <property type="match status" value="1"/>
</dbReference>
<name>A0A1R1X3Y4_9FUNG</name>
<dbReference type="InterPro" id="IPR043128">
    <property type="entry name" value="Rev_trsase/Diguanyl_cyclase"/>
</dbReference>
<dbReference type="PROSITE" id="PS50994">
    <property type="entry name" value="INTEGRASE"/>
    <property type="match status" value="1"/>
</dbReference>
<evidence type="ECO:0000256" key="1">
    <source>
        <dbReference type="ARBA" id="ARBA00023268"/>
    </source>
</evidence>
<dbReference type="Pfam" id="PF17919">
    <property type="entry name" value="RT_RNaseH_2"/>
    <property type="match status" value="1"/>
</dbReference>
<reference evidence="4" key="1">
    <citation type="submission" date="2017-01" db="EMBL/GenBank/DDBJ databases">
        <authorList>
            <person name="Wang Y."/>
            <person name="White M."/>
            <person name="Kvist S."/>
            <person name="Moncalvo J.-M."/>
        </authorList>
    </citation>
    <scope>NUCLEOTIDE SEQUENCE [LARGE SCALE GENOMIC DNA]</scope>
    <source>
        <strain evidence="4">ID-206-W2</strain>
    </source>
</reference>
<dbReference type="CDD" id="cd09274">
    <property type="entry name" value="RNase_HI_RT_Ty3"/>
    <property type="match status" value="1"/>
</dbReference>
<dbReference type="GO" id="GO:0003676">
    <property type="term" value="F:nucleic acid binding"/>
    <property type="evidence" value="ECO:0007669"/>
    <property type="project" value="InterPro"/>
</dbReference>
<dbReference type="PANTHER" id="PTHR37984">
    <property type="entry name" value="PROTEIN CBG26694"/>
    <property type="match status" value="1"/>
</dbReference>
<dbReference type="GO" id="GO:0005634">
    <property type="term" value="C:nucleus"/>
    <property type="evidence" value="ECO:0007669"/>
    <property type="project" value="UniProtKB-ARBA"/>
</dbReference>
<dbReference type="SUPFAM" id="SSF56672">
    <property type="entry name" value="DNA/RNA polymerases"/>
    <property type="match status" value="1"/>
</dbReference>
<evidence type="ECO:0000313" key="4">
    <source>
        <dbReference type="Proteomes" id="UP000187429"/>
    </source>
</evidence>
<feature type="domain" description="Integrase catalytic" evidence="2">
    <location>
        <begin position="565"/>
        <end position="731"/>
    </location>
</feature>
<dbReference type="InterPro" id="IPR043502">
    <property type="entry name" value="DNA/RNA_pol_sf"/>
</dbReference>
<accession>A0A1R1X3Y4</accession>
<keyword evidence="4" id="KW-1185">Reference proteome</keyword>
<comment type="caution">
    <text evidence="3">The sequence shown here is derived from an EMBL/GenBank/DDBJ whole genome shotgun (WGS) entry which is preliminary data.</text>
</comment>
<dbReference type="InterPro" id="IPR036397">
    <property type="entry name" value="RNaseH_sf"/>
</dbReference>
<gene>
    <name evidence="3" type="ORF">AYI69_g10721</name>
</gene>
<dbReference type="OrthoDB" id="446925at2759"/>
<sequence>MSINGRPWERKSRASKDIREDGALWYTIKDSETGASTTFCALGKEENRDFPKNYKKGSFTLFNRIEAGWNAISKTEYVTEVSTRYKKIGEKINPVPHALPKYSSGTNHKTNVPITDEKLIEERINSLKIGNGNLLNTEIEYFKKCLKPLNDVLAFSDDEVGLLKQEFEPPIKAYTVPHIPWSHKPYPSPKGLWDQIKSLIKKKMDQGILEPGRNVRLVNEVTIKNPSVPPIAEEFFEDFAGRPIYTTFDLINGLPMGWSNSVQEFKRVMYKIFFKYLPKKMRLFIYDGCIKRFLDKDERENNSRIRNFVLNLIEDAVEILTAIKRTGMTINASKCNFGVSKVEIVGFICSEEGKYPTENKIQKILSWPKPNNLKELRGFLGLTSFYRVWIQNYSDIADPLYKLLRKDKSYEWDKNQNLAFEKLKKKVTEAPVLKAPTYTENSERLILTVDASPVGAGGVLHQEKENGERMTCRFESYCFKERERRYSQIKRELFAMMKTLKKMRMYLYGVKFLLETDCRPLIGLINKPDLPKDVSFRWICYIFQFDFDLSHISGSDNLVADALARIQEPLFHTHISTIFGKFAIDLVLMHAGVGKKKYLIVARDDLSGCVEAKALSNNDADSVWKFIFEDILCRFGVVGKLVADRGELTANMIKNIYEKYGLKIAFTTSYHLQSNGIVERGHGPLVASLSKYCVENPYFWPQKLHLALWADRITAKRTTGEAPYKLVYGQDCVPPIELDIESWSTSFWKSEMTTQELLEYRIKKLDKKQEIISQVSTKLKKSRKKKRFTSTRNIL</sequence>
<keyword evidence="1" id="KW-0511">Multifunctional enzyme</keyword>
<dbReference type="Gene3D" id="3.30.420.10">
    <property type="entry name" value="Ribonuclease H-like superfamily/Ribonuclease H"/>
    <property type="match status" value="1"/>
</dbReference>
<dbReference type="GO" id="GO:0015074">
    <property type="term" value="P:DNA integration"/>
    <property type="evidence" value="ECO:0007669"/>
    <property type="project" value="InterPro"/>
</dbReference>
<dbReference type="InterPro" id="IPR041577">
    <property type="entry name" value="RT_RNaseH_2"/>
</dbReference>